<sequence length="127" mass="14116">MEIRRRLGATISFVAVESLPVWSAGTSIRKASSRNPPQPCSSSTLPSRFRRVCTASSASRHGLTVDARTVVPSAQYSKRSGCCTRIFLLCCVTLSLVMLRPTWNCPLLHAARVWVQLELERAVRTER</sequence>
<dbReference type="AlphaFoldDB" id="A0A6G1J1J6"/>
<protein>
    <submittedName>
        <fullName evidence="1">Uncharacterized protein</fullName>
    </submittedName>
</protein>
<proteinExistence type="predicted"/>
<gene>
    <name evidence="1" type="ORF">K458DRAFT_36420</name>
</gene>
<dbReference type="Proteomes" id="UP000799291">
    <property type="component" value="Unassembled WGS sequence"/>
</dbReference>
<dbReference type="EMBL" id="MU005582">
    <property type="protein sequence ID" value="KAF2684019.1"/>
    <property type="molecule type" value="Genomic_DNA"/>
</dbReference>
<accession>A0A6G1J1J6</accession>
<evidence type="ECO:0000313" key="1">
    <source>
        <dbReference type="EMBL" id="KAF2684019.1"/>
    </source>
</evidence>
<evidence type="ECO:0000313" key="2">
    <source>
        <dbReference type="Proteomes" id="UP000799291"/>
    </source>
</evidence>
<organism evidence="1 2">
    <name type="scientific">Lentithecium fluviatile CBS 122367</name>
    <dbReference type="NCBI Taxonomy" id="1168545"/>
    <lineage>
        <taxon>Eukaryota</taxon>
        <taxon>Fungi</taxon>
        <taxon>Dikarya</taxon>
        <taxon>Ascomycota</taxon>
        <taxon>Pezizomycotina</taxon>
        <taxon>Dothideomycetes</taxon>
        <taxon>Pleosporomycetidae</taxon>
        <taxon>Pleosporales</taxon>
        <taxon>Massarineae</taxon>
        <taxon>Lentitheciaceae</taxon>
        <taxon>Lentithecium</taxon>
    </lineage>
</organism>
<keyword evidence="2" id="KW-1185">Reference proteome</keyword>
<name>A0A6G1J1J6_9PLEO</name>
<reference evidence="1" key="1">
    <citation type="journal article" date="2020" name="Stud. Mycol.">
        <title>101 Dothideomycetes genomes: a test case for predicting lifestyles and emergence of pathogens.</title>
        <authorList>
            <person name="Haridas S."/>
            <person name="Albert R."/>
            <person name="Binder M."/>
            <person name="Bloem J."/>
            <person name="Labutti K."/>
            <person name="Salamov A."/>
            <person name="Andreopoulos B."/>
            <person name="Baker S."/>
            <person name="Barry K."/>
            <person name="Bills G."/>
            <person name="Bluhm B."/>
            <person name="Cannon C."/>
            <person name="Castanera R."/>
            <person name="Culley D."/>
            <person name="Daum C."/>
            <person name="Ezra D."/>
            <person name="Gonzalez J."/>
            <person name="Henrissat B."/>
            <person name="Kuo A."/>
            <person name="Liang C."/>
            <person name="Lipzen A."/>
            <person name="Lutzoni F."/>
            <person name="Magnuson J."/>
            <person name="Mondo S."/>
            <person name="Nolan M."/>
            <person name="Ohm R."/>
            <person name="Pangilinan J."/>
            <person name="Park H.-J."/>
            <person name="Ramirez L."/>
            <person name="Alfaro M."/>
            <person name="Sun H."/>
            <person name="Tritt A."/>
            <person name="Yoshinaga Y."/>
            <person name="Zwiers L.-H."/>
            <person name="Turgeon B."/>
            <person name="Goodwin S."/>
            <person name="Spatafora J."/>
            <person name="Crous P."/>
            <person name="Grigoriev I."/>
        </authorList>
    </citation>
    <scope>NUCLEOTIDE SEQUENCE</scope>
    <source>
        <strain evidence="1">CBS 122367</strain>
    </source>
</reference>